<feature type="domain" description="Ubiquitin-like" evidence="4">
    <location>
        <begin position="231"/>
        <end position="308"/>
    </location>
</feature>
<dbReference type="Gene3D" id="3.10.20.90">
    <property type="entry name" value="Phosphatidylinositol 3-kinase Catalytic Subunit, Chain A, domain 1"/>
    <property type="match status" value="1"/>
</dbReference>
<sequence>MNDRDEGQRFLHGKSTMYCPFCGFFLHSTTAFCSSCGRDIKFLCPSDDTGPTKGTSAVESCNNFRTLKQKERRSFFKRKKTKHRENDVKISVALMQLKGGILQPVRGTALPLVVNPEVDAENLHKAAVQKMKDFNKQLESASFYLLYPDGTRIINIPETESPFTLKGFKDAVGKAYQRITVYICEVQDYLTYYQSSSDTKSETSDSEVITSRSVAEFNAADTVEGVKTENDHINLKVAGQDGSVVQFKIKRHTPLSKLMKAYCERQGLSKGQIRFRFDGQPINETDTPAQLEMEDEDTIDVFQQQTGGYC</sequence>
<dbReference type="InterPro" id="IPR022617">
    <property type="entry name" value="Rad60/SUMO-like_dom"/>
</dbReference>
<comment type="similarity">
    <text evidence="1">Belongs to the ubiquitin family. SUMO subfamily.</text>
</comment>
<keyword evidence="6" id="KW-1185">Reference proteome</keyword>
<evidence type="ECO:0000256" key="1">
    <source>
        <dbReference type="ARBA" id="ARBA00009185"/>
    </source>
</evidence>
<organism evidence="5 6">
    <name type="scientific">Characodon lateralis</name>
    <dbReference type="NCBI Taxonomy" id="208331"/>
    <lineage>
        <taxon>Eukaryota</taxon>
        <taxon>Metazoa</taxon>
        <taxon>Chordata</taxon>
        <taxon>Craniata</taxon>
        <taxon>Vertebrata</taxon>
        <taxon>Euteleostomi</taxon>
        <taxon>Actinopterygii</taxon>
        <taxon>Neopterygii</taxon>
        <taxon>Teleostei</taxon>
        <taxon>Neoteleostei</taxon>
        <taxon>Acanthomorphata</taxon>
        <taxon>Ovalentaria</taxon>
        <taxon>Atherinomorphae</taxon>
        <taxon>Cyprinodontiformes</taxon>
        <taxon>Goodeidae</taxon>
        <taxon>Characodon</taxon>
    </lineage>
</organism>
<proteinExistence type="inferred from homology"/>
<evidence type="ECO:0000256" key="2">
    <source>
        <dbReference type="ARBA" id="ARBA00022499"/>
    </source>
</evidence>
<evidence type="ECO:0000259" key="4">
    <source>
        <dbReference type="PROSITE" id="PS50053"/>
    </source>
</evidence>
<dbReference type="PANTHER" id="PTHR10562">
    <property type="entry name" value="SMALL UBIQUITIN-RELATED MODIFIER"/>
    <property type="match status" value="1"/>
</dbReference>
<dbReference type="SUPFAM" id="SSF54236">
    <property type="entry name" value="Ubiquitin-like"/>
    <property type="match status" value="1"/>
</dbReference>
<gene>
    <name evidence="5" type="ORF">CHARACLAT_015687</name>
</gene>
<keyword evidence="3" id="KW-0833">Ubl conjugation pathway</keyword>
<reference evidence="5 6" key="1">
    <citation type="submission" date="2021-06" db="EMBL/GenBank/DDBJ databases">
        <authorList>
            <person name="Palmer J.M."/>
        </authorList>
    </citation>
    <scope>NUCLEOTIDE SEQUENCE [LARGE SCALE GENOMIC DNA]</scope>
    <source>
        <strain evidence="5 6">CL_MEX2019</strain>
        <tissue evidence="5">Muscle</tissue>
    </source>
</reference>
<dbReference type="SMART" id="SM00213">
    <property type="entry name" value="UBQ"/>
    <property type="match status" value="1"/>
</dbReference>
<dbReference type="PROSITE" id="PS50053">
    <property type="entry name" value="UBIQUITIN_2"/>
    <property type="match status" value="1"/>
</dbReference>
<evidence type="ECO:0000313" key="5">
    <source>
        <dbReference type="EMBL" id="MED6284089.1"/>
    </source>
</evidence>
<dbReference type="InterPro" id="IPR000626">
    <property type="entry name" value="Ubiquitin-like_dom"/>
</dbReference>
<keyword evidence="2" id="KW-1017">Isopeptide bond</keyword>
<dbReference type="InterPro" id="IPR029071">
    <property type="entry name" value="Ubiquitin-like_domsf"/>
</dbReference>
<evidence type="ECO:0000313" key="6">
    <source>
        <dbReference type="Proteomes" id="UP001352852"/>
    </source>
</evidence>
<dbReference type="CDD" id="cd16115">
    <property type="entry name" value="Ubl_SUMO2_3_4"/>
    <property type="match status" value="1"/>
</dbReference>
<dbReference type="EMBL" id="JAHUTJ010050414">
    <property type="protein sequence ID" value="MED6284089.1"/>
    <property type="molecule type" value="Genomic_DNA"/>
</dbReference>
<evidence type="ECO:0000256" key="3">
    <source>
        <dbReference type="ARBA" id="ARBA00022786"/>
    </source>
</evidence>
<dbReference type="Proteomes" id="UP001352852">
    <property type="component" value="Unassembled WGS sequence"/>
</dbReference>
<comment type="caution">
    <text evidence="5">The sequence shown here is derived from an EMBL/GenBank/DDBJ whole genome shotgun (WGS) entry which is preliminary data.</text>
</comment>
<protein>
    <recommendedName>
        <fullName evidence="4">Ubiquitin-like domain-containing protein</fullName>
    </recommendedName>
</protein>
<dbReference type="Pfam" id="PF11976">
    <property type="entry name" value="Rad60-SLD"/>
    <property type="match status" value="1"/>
</dbReference>
<accession>A0ABU7EA59</accession>
<name>A0ABU7EA59_9TELE</name>